<feature type="region of interest" description="Disordered" evidence="1">
    <location>
        <begin position="302"/>
        <end position="330"/>
    </location>
</feature>
<reference evidence="3" key="1">
    <citation type="submission" date="2022-11" db="UniProtKB">
        <authorList>
            <consortium name="WormBaseParasite"/>
        </authorList>
    </citation>
    <scope>IDENTIFICATION</scope>
</reference>
<proteinExistence type="predicted"/>
<protein>
    <submittedName>
        <fullName evidence="3">Uncharacterized protein</fullName>
    </submittedName>
</protein>
<dbReference type="Proteomes" id="UP000887572">
    <property type="component" value="Unplaced"/>
</dbReference>
<dbReference type="AlphaFoldDB" id="A0A914GZP8"/>
<evidence type="ECO:0000313" key="2">
    <source>
        <dbReference type="Proteomes" id="UP000887572"/>
    </source>
</evidence>
<keyword evidence="2" id="KW-1185">Reference proteome</keyword>
<evidence type="ECO:0000256" key="1">
    <source>
        <dbReference type="SAM" id="MobiDB-lite"/>
    </source>
</evidence>
<sequence length="330" mass="37240">MSCRLHFGKKFYFTKTAKAAPIDLSSKKFTSCCCNASSVSAHFLPPTVVNMPNRMRQMVHLEWDGSTTVRYGRATPQALNLYFALPAAAQFPTEFTAPSSLTFTVMIDSLDACTCITQSVYDNILAFAWNRRHPNRIMPDEVVYLTWNQWHSSKVSTDGDGRAIFFSATNFSGFENADNPSSWTILSGWQRRARITVPAENGTLMLEYGSRLALLYNVPAAKIERRLSFRLLSQQELLQLHPWLGSQLFAGQTPRCDWALNFGRVHLSDSWHNDEHLKVCKIFLSHKYRLLFPTNGIMAADGRRRRNDNTKNGGAPESDGDSDDIDHCSA</sequence>
<evidence type="ECO:0000313" key="3">
    <source>
        <dbReference type="WBParaSite" id="Gr19_v10_g12843.t1"/>
    </source>
</evidence>
<dbReference type="WBParaSite" id="Gr19_v10_g12843.t1">
    <property type="protein sequence ID" value="Gr19_v10_g12843.t1"/>
    <property type="gene ID" value="Gr19_v10_g12843"/>
</dbReference>
<name>A0A914GZP8_GLORO</name>
<accession>A0A914GZP8</accession>
<organism evidence="2 3">
    <name type="scientific">Globodera rostochiensis</name>
    <name type="common">Golden nematode worm</name>
    <name type="synonym">Heterodera rostochiensis</name>
    <dbReference type="NCBI Taxonomy" id="31243"/>
    <lineage>
        <taxon>Eukaryota</taxon>
        <taxon>Metazoa</taxon>
        <taxon>Ecdysozoa</taxon>
        <taxon>Nematoda</taxon>
        <taxon>Chromadorea</taxon>
        <taxon>Rhabditida</taxon>
        <taxon>Tylenchina</taxon>
        <taxon>Tylenchomorpha</taxon>
        <taxon>Tylenchoidea</taxon>
        <taxon>Heteroderidae</taxon>
        <taxon>Heteroderinae</taxon>
        <taxon>Globodera</taxon>
    </lineage>
</organism>